<keyword evidence="18" id="KW-1185">Reference proteome</keyword>
<keyword evidence="10" id="KW-0418">Kinase</keyword>
<evidence type="ECO:0000313" key="17">
    <source>
        <dbReference type="EMBL" id="KAJ3506368.1"/>
    </source>
</evidence>
<dbReference type="InterPro" id="IPR015912">
    <property type="entry name" value="Phosphofructokinase_CS"/>
</dbReference>
<keyword evidence="13" id="KW-0324">Glycolysis</keyword>
<evidence type="ECO:0000256" key="9">
    <source>
        <dbReference type="ARBA" id="ARBA00022741"/>
    </source>
</evidence>
<dbReference type="PROSITE" id="PS00433">
    <property type="entry name" value="PHOSPHOFRUCTOKINASE"/>
    <property type="match status" value="1"/>
</dbReference>
<evidence type="ECO:0000259" key="16">
    <source>
        <dbReference type="Pfam" id="PF00365"/>
    </source>
</evidence>
<evidence type="ECO:0000256" key="4">
    <source>
        <dbReference type="ARBA" id="ARBA00012055"/>
    </source>
</evidence>
<dbReference type="InterPro" id="IPR000023">
    <property type="entry name" value="Phosphofructokinase_dom"/>
</dbReference>
<dbReference type="GO" id="GO:0006002">
    <property type="term" value="P:fructose 6-phosphate metabolic process"/>
    <property type="evidence" value="ECO:0007669"/>
    <property type="project" value="InterPro"/>
</dbReference>
<evidence type="ECO:0000256" key="5">
    <source>
        <dbReference type="ARBA" id="ARBA00022490"/>
    </source>
</evidence>
<keyword evidence="12" id="KW-0460">Magnesium</keyword>
<proteinExistence type="predicted"/>
<dbReference type="GO" id="GO:0046872">
    <property type="term" value="F:metal ion binding"/>
    <property type="evidence" value="ECO:0007669"/>
    <property type="project" value="UniProtKB-KW"/>
</dbReference>
<dbReference type="OrthoDB" id="537915at2759"/>
<comment type="catalytic activity">
    <reaction evidence="14">
        <text>beta-D-fructose 6-phosphate + ATP = beta-D-fructose 1,6-bisphosphate + ADP + H(+)</text>
        <dbReference type="Rhea" id="RHEA:16109"/>
        <dbReference type="ChEBI" id="CHEBI:15378"/>
        <dbReference type="ChEBI" id="CHEBI:30616"/>
        <dbReference type="ChEBI" id="CHEBI:32966"/>
        <dbReference type="ChEBI" id="CHEBI:57634"/>
        <dbReference type="ChEBI" id="CHEBI:456216"/>
        <dbReference type="EC" id="2.7.1.11"/>
    </reaction>
</comment>
<evidence type="ECO:0000256" key="11">
    <source>
        <dbReference type="ARBA" id="ARBA00022840"/>
    </source>
</evidence>
<dbReference type="GO" id="GO:0030388">
    <property type="term" value="P:fructose 1,6-bisphosphate metabolic process"/>
    <property type="evidence" value="ECO:0007669"/>
    <property type="project" value="TreeGrafter"/>
</dbReference>
<keyword evidence="6" id="KW-0021">Allosteric enzyme</keyword>
<dbReference type="GO" id="GO:0070095">
    <property type="term" value="F:fructose-6-phosphate binding"/>
    <property type="evidence" value="ECO:0007669"/>
    <property type="project" value="TreeGrafter"/>
</dbReference>
<evidence type="ECO:0000256" key="10">
    <source>
        <dbReference type="ARBA" id="ARBA00022777"/>
    </source>
</evidence>
<dbReference type="EC" id="2.7.1.11" evidence="4"/>
<evidence type="ECO:0000256" key="6">
    <source>
        <dbReference type="ARBA" id="ARBA00022533"/>
    </source>
</evidence>
<feature type="chain" id="PRO_5040736124" description="6-phosphofructokinase" evidence="15">
    <location>
        <begin position="20"/>
        <end position="217"/>
    </location>
</feature>
<evidence type="ECO:0000313" key="18">
    <source>
        <dbReference type="Proteomes" id="UP001148786"/>
    </source>
</evidence>
<evidence type="ECO:0000256" key="2">
    <source>
        <dbReference type="ARBA" id="ARBA00004496"/>
    </source>
</evidence>
<accession>A0A9W8MU73</accession>
<dbReference type="GO" id="GO:0061621">
    <property type="term" value="P:canonical glycolysis"/>
    <property type="evidence" value="ECO:0007669"/>
    <property type="project" value="TreeGrafter"/>
</dbReference>
<dbReference type="GO" id="GO:0005739">
    <property type="term" value="C:mitochondrion"/>
    <property type="evidence" value="ECO:0007669"/>
    <property type="project" value="TreeGrafter"/>
</dbReference>
<feature type="domain" description="Phosphofructokinase" evidence="16">
    <location>
        <begin position="29"/>
        <end position="132"/>
    </location>
</feature>
<comment type="pathway">
    <text evidence="3">Carbohydrate degradation; glycolysis; D-glyceraldehyde 3-phosphate and glycerone phosphate from D-glucose: step 3/4.</text>
</comment>
<keyword evidence="8" id="KW-0479">Metal-binding</keyword>
<comment type="caution">
    <text evidence="17">The sequence shown here is derived from an EMBL/GenBank/DDBJ whole genome shotgun (WGS) entry which is preliminary data.</text>
</comment>
<name>A0A9W8MU73_9AGAR</name>
<dbReference type="Proteomes" id="UP001148786">
    <property type="component" value="Unassembled WGS sequence"/>
</dbReference>
<comment type="subcellular location">
    <subcellularLocation>
        <location evidence="2">Cytoplasm</location>
    </subcellularLocation>
</comment>
<keyword evidence="5" id="KW-0963">Cytoplasm</keyword>
<keyword evidence="15" id="KW-0732">Signal</keyword>
<dbReference type="Gene3D" id="3.40.50.460">
    <property type="entry name" value="Phosphofructokinase domain"/>
    <property type="match status" value="1"/>
</dbReference>
<keyword evidence="7" id="KW-0808">Transferase</keyword>
<dbReference type="PANTHER" id="PTHR13697:SF4">
    <property type="entry name" value="ATP-DEPENDENT 6-PHOSPHOFRUCTOKINASE"/>
    <property type="match status" value="1"/>
</dbReference>
<dbReference type="GO" id="GO:0005524">
    <property type="term" value="F:ATP binding"/>
    <property type="evidence" value="ECO:0007669"/>
    <property type="project" value="UniProtKB-KW"/>
</dbReference>
<sequence length="217" mass="23929">MVQLTTAILVAAAVAPAFSAPTPFEQEAAGGADFIFIPERPPPVNPWEDEMCAQIHRHREVGKRKTIVIVAEGAHDSELNPIRAEYIKDVLTERLGLDTRVTTLGHTQRGGRPCAFDRIFPTLQGINAVEALMEAAPGTPTYMIGIQENKITRVPLVDAVEMTRAVGKAIKEHDFDKALELRGTEFQEMLQTFQALSSFPEESSTLPEKKVMLFCSN</sequence>
<evidence type="ECO:0000256" key="3">
    <source>
        <dbReference type="ARBA" id="ARBA00004679"/>
    </source>
</evidence>
<dbReference type="Pfam" id="PF00365">
    <property type="entry name" value="PFK"/>
    <property type="match status" value="1"/>
</dbReference>
<evidence type="ECO:0000256" key="13">
    <source>
        <dbReference type="ARBA" id="ARBA00023152"/>
    </source>
</evidence>
<comment type="cofactor">
    <cofactor evidence="1">
        <name>Mg(2+)</name>
        <dbReference type="ChEBI" id="CHEBI:18420"/>
    </cofactor>
</comment>
<keyword evidence="11" id="KW-0067">ATP-binding</keyword>
<evidence type="ECO:0000256" key="7">
    <source>
        <dbReference type="ARBA" id="ARBA00022679"/>
    </source>
</evidence>
<dbReference type="GO" id="GO:0016208">
    <property type="term" value="F:AMP binding"/>
    <property type="evidence" value="ECO:0007669"/>
    <property type="project" value="TreeGrafter"/>
</dbReference>
<dbReference type="GO" id="GO:0003872">
    <property type="term" value="F:6-phosphofructokinase activity"/>
    <property type="evidence" value="ECO:0007669"/>
    <property type="project" value="UniProtKB-EC"/>
</dbReference>
<dbReference type="InterPro" id="IPR022953">
    <property type="entry name" value="ATP_PFK"/>
</dbReference>
<dbReference type="PRINTS" id="PR00476">
    <property type="entry name" value="PHFRCTKINASE"/>
</dbReference>
<evidence type="ECO:0000256" key="12">
    <source>
        <dbReference type="ARBA" id="ARBA00022842"/>
    </source>
</evidence>
<dbReference type="GO" id="GO:0042802">
    <property type="term" value="F:identical protein binding"/>
    <property type="evidence" value="ECO:0007669"/>
    <property type="project" value="TreeGrafter"/>
</dbReference>
<gene>
    <name evidence="17" type="ORF">NLJ89_g6904</name>
</gene>
<dbReference type="AlphaFoldDB" id="A0A9W8MU73"/>
<evidence type="ECO:0000256" key="14">
    <source>
        <dbReference type="ARBA" id="ARBA00048070"/>
    </source>
</evidence>
<evidence type="ECO:0000256" key="15">
    <source>
        <dbReference type="SAM" id="SignalP"/>
    </source>
</evidence>
<dbReference type="PANTHER" id="PTHR13697">
    <property type="entry name" value="PHOSPHOFRUCTOKINASE"/>
    <property type="match status" value="1"/>
</dbReference>
<dbReference type="EMBL" id="JANKHO010000775">
    <property type="protein sequence ID" value="KAJ3506368.1"/>
    <property type="molecule type" value="Genomic_DNA"/>
</dbReference>
<keyword evidence="9" id="KW-0547">Nucleotide-binding</keyword>
<dbReference type="GO" id="GO:0005945">
    <property type="term" value="C:6-phosphofructokinase complex"/>
    <property type="evidence" value="ECO:0007669"/>
    <property type="project" value="TreeGrafter"/>
</dbReference>
<evidence type="ECO:0000256" key="1">
    <source>
        <dbReference type="ARBA" id="ARBA00001946"/>
    </source>
</evidence>
<dbReference type="SUPFAM" id="SSF53784">
    <property type="entry name" value="Phosphofructokinase"/>
    <property type="match status" value="1"/>
</dbReference>
<feature type="signal peptide" evidence="15">
    <location>
        <begin position="1"/>
        <end position="19"/>
    </location>
</feature>
<evidence type="ECO:0000256" key="8">
    <source>
        <dbReference type="ARBA" id="ARBA00022723"/>
    </source>
</evidence>
<dbReference type="GO" id="GO:0048029">
    <property type="term" value="F:monosaccharide binding"/>
    <property type="evidence" value="ECO:0007669"/>
    <property type="project" value="TreeGrafter"/>
</dbReference>
<reference evidence="17" key="1">
    <citation type="submission" date="2022-07" db="EMBL/GenBank/DDBJ databases">
        <title>Genome Sequence of Agrocybe chaxingu.</title>
        <authorList>
            <person name="Buettner E."/>
        </authorList>
    </citation>
    <scope>NUCLEOTIDE SEQUENCE</scope>
    <source>
        <strain evidence="17">MP-N11</strain>
    </source>
</reference>
<organism evidence="17 18">
    <name type="scientific">Agrocybe chaxingu</name>
    <dbReference type="NCBI Taxonomy" id="84603"/>
    <lineage>
        <taxon>Eukaryota</taxon>
        <taxon>Fungi</taxon>
        <taxon>Dikarya</taxon>
        <taxon>Basidiomycota</taxon>
        <taxon>Agaricomycotina</taxon>
        <taxon>Agaricomycetes</taxon>
        <taxon>Agaricomycetidae</taxon>
        <taxon>Agaricales</taxon>
        <taxon>Agaricineae</taxon>
        <taxon>Strophariaceae</taxon>
        <taxon>Agrocybe</taxon>
    </lineage>
</organism>
<protein>
    <recommendedName>
        <fullName evidence="4">6-phosphofructokinase</fullName>
        <ecNumber evidence="4">2.7.1.11</ecNumber>
    </recommendedName>
</protein>
<dbReference type="InterPro" id="IPR035966">
    <property type="entry name" value="PKF_sf"/>
</dbReference>